<evidence type="ECO:0000256" key="3">
    <source>
        <dbReference type="SAM" id="SignalP"/>
    </source>
</evidence>
<evidence type="ECO:0000256" key="2">
    <source>
        <dbReference type="SAM" id="Coils"/>
    </source>
</evidence>
<dbReference type="RefSeq" id="WP_079588783.1">
    <property type="nucleotide sequence ID" value="NZ_FUYN01000001.1"/>
</dbReference>
<evidence type="ECO:0000256" key="1">
    <source>
        <dbReference type="ARBA" id="ARBA00022729"/>
    </source>
</evidence>
<dbReference type="Gene3D" id="6.10.250.3150">
    <property type="match status" value="1"/>
</dbReference>
<dbReference type="CDD" id="cd12797">
    <property type="entry name" value="M23_peptidase"/>
    <property type="match status" value="1"/>
</dbReference>
<dbReference type="Pfam" id="PF24568">
    <property type="entry name" value="CC_PcsB"/>
    <property type="match status" value="1"/>
</dbReference>
<dbReference type="AlphaFoldDB" id="A0A1T5A7T6"/>
<dbReference type="Proteomes" id="UP000243406">
    <property type="component" value="Unassembled WGS sequence"/>
</dbReference>
<protein>
    <submittedName>
        <fullName evidence="6">Septal ring factor EnvC, activator of murein hydrolases AmiA and AmiB</fullName>
    </submittedName>
</protein>
<name>A0A1T5A7T6_9FIRM</name>
<gene>
    <name evidence="6" type="ORF">SAMN02745120_0847</name>
</gene>
<sequence length="373" mass="41400">MKKLISLMISMIMIFGSVSFASNYNNQLNNVNKNIKNVKDEIKNKQNVVKDINKIILELDAKIDESEQKISVIQNDIAKTQAEIDVTQKEITKLEDNIDTNTDLLGSRLRVMYRTSDIDYFQILLNSSDMEELLSNMTMIKKIVKNDKEILADLKEQKDSVETKKISLQKEEKRMSTFKASLESEQKVLEKNMQEQNSNKQMVVKDIEKLKQMEDALIKEANDLQSKIRELQKTKGIGGNYKGGVMAWPVSGGGRVTSSFGYRIHPILKEKKLHTGMDIAAPSGTGIFAANDGRVIFAGTKGSYGKAVIVDHGGGIVTLYAHCSSILVSDGQDVKKGETIAKVGSTGYSTGPHLHFEVRVNGDYVNPASYIGG</sequence>
<dbReference type="Pfam" id="PF01551">
    <property type="entry name" value="Peptidase_M23"/>
    <property type="match status" value="1"/>
</dbReference>
<evidence type="ECO:0000313" key="6">
    <source>
        <dbReference type="EMBL" id="SKB30975.1"/>
    </source>
</evidence>
<feature type="domain" description="Peptidoglycan hydrolase PcsB coiled-coil" evidence="5">
    <location>
        <begin position="91"/>
        <end position="164"/>
    </location>
</feature>
<reference evidence="7" key="1">
    <citation type="submission" date="2017-02" db="EMBL/GenBank/DDBJ databases">
        <authorList>
            <person name="Varghese N."/>
            <person name="Submissions S."/>
        </authorList>
    </citation>
    <scope>NUCLEOTIDE SEQUENCE [LARGE SCALE GENOMIC DNA]</scope>
    <source>
        <strain evidence="7">ATCC 35199</strain>
    </source>
</reference>
<accession>A0A1T5A7T6</accession>
<feature type="coiled-coil region" evidence="2">
    <location>
        <begin position="144"/>
        <end position="234"/>
    </location>
</feature>
<dbReference type="OrthoDB" id="9809488at2"/>
<feature type="signal peptide" evidence="3">
    <location>
        <begin position="1"/>
        <end position="21"/>
    </location>
</feature>
<evidence type="ECO:0000313" key="7">
    <source>
        <dbReference type="Proteomes" id="UP000243406"/>
    </source>
</evidence>
<feature type="chain" id="PRO_5011984353" evidence="3">
    <location>
        <begin position="22"/>
        <end position="373"/>
    </location>
</feature>
<dbReference type="InterPro" id="IPR011055">
    <property type="entry name" value="Dup_hybrid_motif"/>
</dbReference>
<dbReference type="Gene3D" id="2.70.70.10">
    <property type="entry name" value="Glucose Permease (Domain IIA)"/>
    <property type="match status" value="1"/>
</dbReference>
<dbReference type="FunFam" id="2.70.70.10:FF:000006">
    <property type="entry name" value="M23 family peptidase"/>
    <property type="match status" value="1"/>
</dbReference>
<dbReference type="PANTHER" id="PTHR21666:SF270">
    <property type="entry name" value="MUREIN HYDROLASE ACTIVATOR ENVC"/>
    <property type="match status" value="1"/>
</dbReference>
<dbReference type="GO" id="GO:0004222">
    <property type="term" value="F:metalloendopeptidase activity"/>
    <property type="evidence" value="ECO:0007669"/>
    <property type="project" value="TreeGrafter"/>
</dbReference>
<keyword evidence="7" id="KW-1185">Reference proteome</keyword>
<proteinExistence type="predicted"/>
<keyword evidence="1 3" id="KW-0732">Signal</keyword>
<organism evidence="6 7">
    <name type="scientific">Acetoanaerobium noterae</name>
    <dbReference type="NCBI Taxonomy" id="745369"/>
    <lineage>
        <taxon>Bacteria</taxon>
        <taxon>Bacillati</taxon>
        <taxon>Bacillota</taxon>
        <taxon>Clostridia</taxon>
        <taxon>Peptostreptococcales</taxon>
        <taxon>Filifactoraceae</taxon>
        <taxon>Acetoanaerobium</taxon>
    </lineage>
</organism>
<feature type="domain" description="M23ase beta-sheet core" evidence="4">
    <location>
        <begin position="273"/>
        <end position="367"/>
    </location>
</feature>
<dbReference type="PANTHER" id="PTHR21666">
    <property type="entry name" value="PEPTIDASE-RELATED"/>
    <property type="match status" value="1"/>
</dbReference>
<evidence type="ECO:0000259" key="4">
    <source>
        <dbReference type="Pfam" id="PF01551"/>
    </source>
</evidence>
<dbReference type="InterPro" id="IPR057309">
    <property type="entry name" value="PcsB_CC"/>
</dbReference>
<dbReference type="InterPro" id="IPR016047">
    <property type="entry name" value="M23ase_b-sheet_dom"/>
</dbReference>
<keyword evidence="2" id="KW-0175">Coiled coil</keyword>
<feature type="coiled-coil region" evidence="2">
    <location>
        <begin position="21"/>
        <end position="97"/>
    </location>
</feature>
<keyword evidence="6" id="KW-0378">Hydrolase</keyword>
<dbReference type="SUPFAM" id="SSF51261">
    <property type="entry name" value="Duplicated hybrid motif"/>
    <property type="match status" value="1"/>
</dbReference>
<evidence type="ECO:0000259" key="5">
    <source>
        <dbReference type="Pfam" id="PF24568"/>
    </source>
</evidence>
<dbReference type="InterPro" id="IPR050570">
    <property type="entry name" value="Cell_wall_metabolism_enzyme"/>
</dbReference>
<dbReference type="EMBL" id="FUYN01000001">
    <property type="protein sequence ID" value="SKB30975.1"/>
    <property type="molecule type" value="Genomic_DNA"/>
</dbReference>